<evidence type="ECO:0000313" key="2">
    <source>
        <dbReference type="EMBL" id="QZN96913.1"/>
    </source>
</evidence>
<dbReference type="RefSeq" id="WP_222159926.1">
    <property type="nucleotide sequence ID" value="NZ_CP081864.1"/>
</dbReference>
<accession>A0ABX9AP38</accession>
<organism evidence="2 3">
    <name type="scientific">Symbiopectobacterium purcellii</name>
    <dbReference type="NCBI Taxonomy" id="2871826"/>
    <lineage>
        <taxon>Bacteria</taxon>
        <taxon>Pseudomonadati</taxon>
        <taxon>Pseudomonadota</taxon>
        <taxon>Gammaproteobacteria</taxon>
        <taxon>Enterobacterales</taxon>
        <taxon>Enterobacteriaceae</taxon>
    </lineage>
</organism>
<dbReference type="InterPro" id="IPR025391">
    <property type="entry name" value="DUF4123"/>
</dbReference>
<reference evidence="2 3" key="1">
    <citation type="submission" date="2021-08" db="EMBL/GenBank/DDBJ databases">
        <title>Culture and genomic analysis of Symbiopectobacterium purcellii sp. nov. gen. nov., isolated from the leafhopper Empoasca decipiens.</title>
        <authorList>
            <person name="Nadal-Jimenez P."/>
            <person name="Siozios S."/>
            <person name="Halliday N."/>
            <person name="Camara M."/>
            <person name="Hurst G.D.D."/>
        </authorList>
    </citation>
    <scope>NUCLEOTIDE SEQUENCE [LARGE SCALE GENOMIC DNA]</scope>
    <source>
        <strain evidence="2 3">SyEd1</strain>
    </source>
</reference>
<dbReference type="Pfam" id="PF13503">
    <property type="entry name" value="DUF4123"/>
    <property type="match status" value="1"/>
</dbReference>
<evidence type="ECO:0000259" key="1">
    <source>
        <dbReference type="Pfam" id="PF13503"/>
    </source>
</evidence>
<sequence>MKVSEWQTQQSGHLLAIVDGAADPTAVTRFYALSDGEAFPLFAGTAFGDQAALGPWLLSAPSPEFVSGSPASSGFYLVSDQPLAVIRRHWQSLIEVIRDGEAVIFRFADPRIFLPILLAMTANERDAILGPCSGLWIDGHAFTRNAALPSSVPLKAPWFAIHSHHLAALYDENRHAYILRRRFWQVMTTMMERHPDPASTIFPVLRQANIDKLQDDVLDGVVAGTLTVQTGLPLESIRTPLMLTEAELAQIRHWMAQHAELTGVN</sequence>
<evidence type="ECO:0000313" key="3">
    <source>
        <dbReference type="Proteomes" id="UP000825886"/>
    </source>
</evidence>
<name>A0ABX9AP38_9ENTR</name>
<gene>
    <name evidence="2" type="ORF">K6K13_05805</name>
</gene>
<keyword evidence="3" id="KW-1185">Reference proteome</keyword>
<proteinExistence type="predicted"/>
<protein>
    <submittedName>
        <fullName evidence="2">DUF4123 domain-containing protein</fullName>
    </submittedName>
</protein>
<dbReference type="Proteomes" id="UP000825886">
    <property type="component" value="Chromosome"/>
</dbReference>
<feature type="domain" description="DUF4123" evidence="1">
    <location>
        <begin position="16"/>
        <end position="126"/>
    </location>
</feature>
<dbReference type="EMBL" id="CP081864">
    <property type="protein sequence ID" value="QZN96913.1"/>
    <property type="molecule type" value="Genomic_DNA"/>
</dbReference>